<sequence length="239" mass="27137">MNPKILEDFISTDEDFSPHKAYLDSISKSSVDILFSDGVASGSGSRFGGNPLVAKDFVWPEHNVGEYRFLGQINFSEIRDCPEPLPKSGLLSLFYAYDYDGEIFWGAEGYVIAYYYPDINDLVMFEQAAVPQEAKVIRLETGLEIPKHEELRSDWPFDTNLLYELPYLIGHRENYMLGYPSFCSLAYDPTPGDEWLPLLTLASHDGLGWCWHDGDKLMVFIEKEKLKNADFSCLKTDAG</sequence>
<dbReference type="SUPFAM" id="SSF103032">
    <property type="entry name" value="Hypothetical protein YwqG"/>
    <property type="match status" value="1"/>
</dbReference>
<evidence type="ECO:0000313" key="2">
    <source>
        <dbReference type="Proteomes" id="UP001620262"/>
    </source>
</evidence>
<comment type="caution">
    <text evidence="1">The sequence shown here is derived from an EMBL/GenBank/DDBJ whole genome shotgun (WGS) entry which is preliminary data.</text>
</comment>
<proteinExistence type="predicted"/>
<protein>
    <submittedName>
        <fullName evidence="1">YwqG family protein</fullName>
    </submittedName>
</protein>
<keyword evidence="2" id="KW-1185">Reference proteome</keyword>
<dbReference type="EMBL" id="JBJDOT010000005">
    <property type="protein sequence ID" value="MFK3863372.1"/>
    <property type="molecule type" value="Genomic_DNA"/>
</dbReference>
<dbReference type="Pfam" id="PF09234">
    <property type="entry name" value="DUF1963"/>
    <property type="match status" value="1"/>
</dbReference>
<reference evidence="1 2" key="1">
    <citation type="submission" date="2024-11" db="EMBL/GenBank/DDBJ databases">
        <title>The Natural Products Discovery Center: Release of the First 8490 Sequenced Strains for Exploring Actinobacteria Biosynthetic Diversity.</title>
        <authorList>
            <person name="Kalkreuter E."/>
            <person name="Kautsar S.A."/>
            <person name="Yang D."/>
            <person name="Bader C.D."/>
            <person name="Teijaro C.N."/>
            <person name="Fluegel L."/>
            <person name="Davis C.M."/>
            <person name="Simpson J.R."/>
            <person name="Lauterbach L."/>
            <person name="Steele A.D."/>
            <person name="Gui C."/>
            <person name="Meng S."/>
            <person name="Li G."/>
            <person name="Viehrig K."/>
            <person name="Ye F."/>
            <person name="Su P."/>
            <person name="Kiefer A.F."/>
            <person name="Nichols A."/>
            <person name="Cepeda A.J."/>
            <person name="Yan W."/>
            <person name="Fan B."/>
            <person name="Jiang Y."/>
            <person name="Adhikari A."/>
            <person name="Zheng C.-J."/>
            <person name="Schuster L."/>
            <person name="Cowan T.M."/>
            <person name="Smanski M.J."/>
            <person name="Chevrette M.G."/>
            <person name="De Carvalho L.P.S."/>
            <person name="Shen B."/>
        </authorList>
    </citation>
    <scope>NUCLEOTIDE SEQUENCE [LARGE SCALE GENOMIC DNA]</scope>
    <source>
        <strain evidence="1 2">NPDC078403</strain>
    </source>
</reference>
<dbReference type="RefSeq" id="WP_404674940.1">
    <property type="nucleotide sequence ID" value="NZ_JBJDOT010000005.1"/>
</dbReference>
<dbReference type="InterPro" id="IPR015315">
    <property type="entry name" value="DUF1963"/>
</dbReference>
<dbReference type="PANTHER" id="PTHR36436:SF6">
    <property type="entry name" value="SLL5081 PROTEIN"/>
    <property type="match status" value="1"/>
</dbReference>
<dbReference type="Proteomes" id="UP001620262">
    <property type="component" value="Unassembled WGS sequence"/>
</dbReference>
<accession>A0ABW8KU85</accession>
<dbReference type="InterPro" id="IPR035948">
    <property type="entry name" value="YwqG-like_sf"/>
</dbReference>
<evidence type="ECO:0000313" key="1">
    <source>
        <dbReference type="EMBL" id="MFK3863372.1"/>
    </source>
</evidence>
<name>A0ABW8KU85_9GAMM</name>
<dbReference type="PANTHER" id="PTHR36436">
    <property type="entry name" value="SLL5081 PROTEIN"/>
    <property type="match status" value="1"/>
</dbReference>
<gene>
    <name evidence="1" type="ORF">ACI2JU_05720</name>
</gene>
<organism evidence="1 2">
    <name type="scientific">Pseudoalteromonas rhizosphaerae</name>
    <dbReference type="NCBI Taxonomy" id="2518973"/>
    <lineage>
        <taxon>Bacteria</taxon>
        <taxon>Pseudomonadati</taxon>
        <taxon>Pseudomonadota</taxon>
        <taxon>Gammaproteobacteria</taxon>
        <taxon>Alteromonadales</taxon>
        <taxon>Pseudoalteromonadaceae</taxon>
        <taxon>Pseudoalteromonas</taxon>
    </lineage>
</organism>
<dbReference type="Gene3D" id="2.30.320.10">
    <property type="entry name" value="YwqG-like"/>
    <property type="match status" value="1"/>
</dbReference>